<name>A0A7G9Z6Y6_9EURY</name>
<feature type="transmembrane region" description="Helical" evidence="1">
    <location>
        <begin position="362"/>
        <end position="383"/>
    </location>
</feature>
<evidence type="ECO:0000256" key="1">
    <source>
        <dbReference type="SAM" id="Phobius"/>
    </source>
</evidence>
<dbReference type="AlphaFoldDB" id="A0A7G9Z6Y6"/>
<feature type="transmembrane region" description="Helical" evidence="1">
    <location>
        <begin position="465"/>
        <end position="486"/>
    </location>
</feature>
<feature type="transmembrane region" description="Helical" evidence="1">
    <location>
        <begin position="287"/>
        <end position="312"/>
    </location>
</feature>
<proteinExistence type="predicted"/>
<evidence type="ECO:0000313" key="2">
    <source>
        <dbReference type="EMBL" id="QNO56020.1"/>
    </source>
</evidence>
<feature type="transmembrane region" description="Helical" evidence="1">
    <location>
        <begin position="192"/>
        <end position="212"/>
    </location>
</feature>
<keyword evidence="1" id="KW-0472">Membrane</keyword>
<organism evidence="2">
    <name type="scientific">Candidatus Methanophaga sp. ANME-1 ERB7</name>
    <dbReference type="NCBI Taxonomy" id="2759913"/>
    <lineage>
        <taxon>Archaea</taxon>
        <taxon>Methanobacteriati</taxon>
        <taxon>Methanobacteriota</taxon>
        <taxon>Stenosarchaea group</taxon>
        <taxon>Methanomicrobia</taxon>
        <taxon>Candidatus Methanophagales</taxon>
        <taxon>Candidatus Methanophagaceae</taxon>
        <taxon>Candidatus Methanophaga</taxon>
    </lineage>
</organism>
<feature type="transmembrane region" description="Helical" evidence="1">
    <location>
        <begin position="37"/>
        <end position="55"/>
    </location>
</feature>
<feature type="transmembrane region" description="Helical" evidence="1">
    <location>
        <begin position="162"/>
        <end position="186"/>
    </location>
</feature>
<feature type="transmembrane region" description="Helical" evidence="1">
    <location>
        <begin position="333"/>
        <end position="356"/>
    </location>
</feature>
<protein>
    <submittedName>
        <fullName evidence="2">Uncharacterized protein</fullName>
    </submittedName>
</protein>
<keyword evidence="1" id="KW-0812">Transmembrane</keyword>
<dbReference type="EMBL" id="MT631642">
    <property type="protein sequence ID" value="QNO56020.1"/>
    <property type="molecule type" value="Genomic_DNA"/>
</dbReference>
<feature type="transmembrane region" description="Helical" evidence="1">
    <location>
        <begin position="425"/>
        <end position="444"/>
    </location>
</feature>
<feature type="transmembrane region" description="Helical" evidence="1">
    <location>
        <begin position="97"/>
        <end position="116"/>
    </location>
</feature>
<gene>
    <name evidence="2" type="ORF">PFDBEHGB_00011</name>
</gene>
<feature type="transmembrane region" description="Helical" evidence="1">
    <location>
        <begin position="492"/>
        <end position="514"/>
    </location>
</feature>
<keyword evidence="1" id="KW-1133">Transmembrane helix</keyword>
<accession>A0A7G9Z6Y6</accession>
<sequence>MISKIEETIHKNSLVQFVDCLIGIFAILVSFNEIFKFLQKELSIVLSLLVLCALLYKYQLKITKELYGTFAESRWVRTVITAQAALGFFFASFSFNYVVICVSVFLLLGLVFGYAIRLNVMEKPKEVPYWRAIGVAKKVNIDEEWEEIESLPESLTKKWHKFLWWFVPGLILSVFGFTFSIFFFVFTLYSTYTGVLLLPFGVWLLRNAYLTIRTKRKDHILPEIKKGYGFEEKLLSAVSSITKSDKGLYALLNFLVGLMWSAPFVFIGLGSLDITIPDPSAFVTNNFLLLILYLLFLIISQVYLFYFWYAIARRLPDFINLWQTRDFSKKINTILLPRLGFPISLVSWLLIVFFPFSMLKLPIPLLSFFLLSLIMFYSILSIFSFIRKRRRETNPKYLYKDNVRIPIISAIPLISMGLLTHHLGVLTFFACLCLFFLIILYFYLPDWQRFVISKYPSHSFKKGILQYHIPFFILLVLILPSFLAILPFKEMIFIILILLLIIFWIFISIFLNLARRLKTKPE</sequence>
<reference evidence="2" key="1">
    <citation type="submission" date="2020-06" db="EMBL/GenBank/DDBJ databases">
        <title>Unique genomic features of the anaerobic methanotrophic archaea.</title>
        <authorList>
            <person name="Chadwick G.L."/>
            <person name="Skennerton C.T."/>
            <person name="Laso-Perez R."/>
            <person name="Leu A.O."/>
            <person name="Speth D.R."/>
            <person name="Yu H."/>
            <person name="Morgan-Lang C."/>
            <person name="Hatzenpichler R."/>
            <person name="Goudeau D."/>
            <person name="Malmstrom R."/>
            <person name="Brazelton W.J."/>
            <person name="Woyke T."/>
            <person name="Hallam S.J."/>
            <person name="Tyson G.W."/>
            <person name="Wegener G."/>
            <person name="Boetius A."/>
            <person name="Orphan V."/>
        </authorList>
    </citation>
    <scope>NUCLEOTIDE SEQUENCE</scope>
</reference>
<feature type="transmembrane region" description="Helical" evidence="1">
    <location>
        <begin position="403"/>
        <end position="419"/>
    </location>
</feature>
<feature type="transmembrane region" description="Helical" evidence="1">
    <location>
        <begin position="12"/>
        <end position="31"/>
    </location>
</feature>
<feature type="transmembrane region" description="Helical" evidence="1">
    <location>
        <begin position="248"/>
        <end position="267"/>
    </location>
</feature>